<proteinExistence type="predicted"/>
<dbReference type="EMBL" id="NPIC01000014">
    <property type="protein sequence ID" value="RDL30662.1"/>
    <property type="molecule type" value="Genomic_DNA"/>
</dbReference>
<organism evidence="2 3">
    <name type="scientific">Venustampulla echinocandica</name>
    <dbReference type="NCBI Taxonomy" id="2656787"/>
    <lineage>
        <taxon>Eukaryota</taxon>
        <taxon>Fungi</taxon>
        <taxon>Dikarya</taxon>
        <taxon>Ascomycota</taxon>
        <taxon>Pezizomycotina</taxon>
        <taxon>Leotiomycetes</taxon>
        <taxon>Helotiales</taxon>
        <taxon>Pleuroascaceae</taxon>
        <taxon>Venustampulla</taxon>
    </lineage>
</organism>
<dbReference type="AlphaFoldDB" id="A0A370TA43"/>
<feature type="region of interest" description="Disordered" evidence="1">
    <location>
        <begin position="1"/>
        <end position="24"/>
    </location>
</feature>
<comment type="caution">
    <text evidence="2">The sequence shown here is derived from an EMBL/GenBank/DDBJ whole genome shotgun (WGS) entry which is preliminary data.</text>
</comment>
<gene>
    <name evidence="2" type="ORF">BP5553_10007</name>
</gene>
<dbReference type="RefSeq" id="XP_031865038.1">
    <property type="nucleotide sequence ID" value="XM_032018630.1"/>
</dbReference>
<sequence>MGDAEDVNGSSGDGTINETAPSPPETFKLIHEFTPYFVTAMTINGKTYGGINEATLAGNDSSIAPVARLNPHYGAKNLLGKLVVKVVAARYQDPVTLKPAELSNPHGFSHHQIYLNMSPMGMSEIEIVHVTKESLPQGFQKPAGFDIDKFNAEKFSFVHLQIDPAYLQWLELQFRS</sequence>
<keyword evidence="3" id="KW-1185">Reference proteome</keyword>
<evidence type="ECO:0000313" key="2">
    <source>
        <dbReference type="EMBL" id="RDL30662.1"/>
    </source>
</evidence>
<reference evidence="2 3" key="1">
    <citation type="journal article" date="2018" name="IMA Fungus">
        <title>IMA Genome-F 9: Draft genome sequence of Annulohypoxylon stygium, Aspergillus mulundensis, Berkeleyomyces basicola (syn. Thielaviopsis basicola), Ceratocystis smalleyi, two Cercospora beticola strains, Coleophoma cylindrospora, Fusarium fracticaudum, Phialophora cf. hyalina, and Morchella septimelata.</title>
        <authorList>
            <person name="Wingfield B.D."/>
            <person name="Bills G.F."/>
            <person name="Dong Y."/>
            <person name="Huang W."/>
            <person name="Nel W.J."/>
            <person name="Swalarsk-Parry B.S."/>
            <person name="Vaghefi N."/>
            <person name="Wilken P.M."/>
            <person name="An Z."/>
            <person name="de Beer Z.W."/>
            <person name="De Vos L."/>
            <person name="Chen L."/>
            <person name="Duong T.A."/>
            <person name="Gao Y."/>
            <person name="Hammerbacher A."/>
            <person name="Kikkert J.R."/>
            <person name="Li Y."/>
            <person name="Li H."/>
            <person name="Li K."/>
            <person name="Li Q."/>
            <person name="Liu X."/>
            <person name="Ma X."/>
            <person name="Naidoo K."/>
            <person name="Pethybridge S.J."/>
            <person name="Sun J."/>
            <person name="Steenkamp E.T."/>
            <person name="van der Nest M.A."/>
            <person name="van Wyk S."/>
            <person name="Wingfield M.J."/>
            <person name="Xiong C."/>
            <person name="Yue Q."/>
            <person name="Zhang X."/>
        </authorList>
    </citation>
    <scope>NUCLEOTIDE SEQUENCE [LARGE SCALE GENOMIC DNA]</scope>
    <source>
        <strain evidence="2 3">BP 5553</strain>
    </source>
</reference>
<dbReference type="GeneID" id="43602856"/>
<feature type="compositionally biased region" description="Polar residues" evidence="1">
    <location>
        <begin position="8"/>
        <end position="20"/>
    </location>
</feature>
<evidence type="ECO:0000256" key="1">
    <source>
        <dbReference type="SAM" id="MobiDB-lite"/>
    </source>
</evidence>
<evidence type="ECO:0000313" key="3">
    <source>
        <dbReference type="Proteomes" id="UP000254866"/>
    </source>
</evidence>
<protein>
    <submittedName>
        <fullName evidence="2">Uncharacterized protein</fullName>
    </submittedName>
</protein>
<accession>A0A370TA43</accession>
<dbReference type="Proteomes" id="UP000254866">
    <property type="component" value="Unassembled WGS sequence"/>
</dbReference>
<name>A0A370TA43_9HELO</name>